<dbReference type="AlphaFoldDB" id="A0A7W5C422"/>
<evidence type="ECO:0000313" key="2">
    <source>
        <dbReference type="Proteomes" id="UP000518605"/>
    </source>
</evidence>
<proteinExistence type="predicted"/>
<dbReference type="PANTHER" id="PTHR30087">
    <property type="entry name" value="INNER MEMBRANE PROTEIN"/>
    <property type="match status" value="1"/>
</dbReference>
<keyword evidence="2" id="KW-1185">Reference proteome</keyword>
<dbReference type="InterPro" id="IPR007553">
    <property type="entry name" value="2-thiour_desulf"/>
</dbReference>
<evidence type="ECO:0000313" key="1">
    <source>
        <dbReference type="EMBL" id="MBB3150842.1"/>
    </source>
</evidence>
<organism evidence="1 2">
    <name type="scientific">Paenibacillus endophyticus</name>
    <dbReference type="NCBI Taxonomy" id="1294268"/>
    <lineage>
        <taxon>Bacteria</taxon>
        <taxon>Bacillati</taxon>
        <taxon>Bacillota</taxon>
        <taxon>Bacilli</taxon>
        <taxon>Bacillales</taxon>
        <taxon>Paenibacillaceae</taxon>
        <taxon>Paenibacillus</taxon>
    </lineage>
</organism>
<protein>
    <submittedName>
        <fullName evidence="1">Uncharacterized protein YbbK (DUF523 family)</fullName>
    </submittedName>
</protein>
<sequence length="215" mass="23460">MNPKNTSKVLPTGRGYYLWLQKRRMLYKKLVIGRSVSCMIILCRNKKRILARKEVQSMIVVSACLAGFEVRYNGTHSLNETVRELLEQKKAVSVCPELLGGFITPREPAEIIGGDGDDVLDGAAKVVEISGRDVTELYVNGAHLTLMKAQEVGAAVVVLKEYSPSCGSAMIYNGEFKGVKAVGNGVTTALLRKNGIKVISEEELGDYLALAQIKV</sequence>
<dbReference type="EMBL" id="JACHXW010000002">
    <property type="protein sequence ID" value="MBB3150842.1"/>
    <property type="molecule type" value="Genomic_DNA"/>
</dbReference>
<dbReference type="PANTHER" id="PTHR30087:SF1">
    <property type="entry name" value="HYPOTHETICAL CYTOSOLIC PROTEIN"/>
    <property type="match status" value="1"/>
</dbReference>
<accession>A0A7W5C422</accession>
<reference evidence="1 2" key="1">
    <citation type="submission" date="2020-08" db="EMBL/GenBank/DDBJ databases">
        <title>Genomic Encyclopedia of Type Strains, Phase III (KMG-III): the genomes of soil and plant-associated and newly described type strains.</title>
        <authorList>
            <person name="Whitman W."/>
        </authorList>
    </citation>
    <scope>NUCLEOTIDE SEQUENCE [LARGE SCALE GENOMIC DNA]</scope>
    <source>
        <strain evidence="1 2">CECT 8234</strain>
    </source>
</reference>
<name>A0A7W5C422_9BACL</name>
<dbReference type="Proteomes" id="UP000518605">
    <property type="component" value="Unassembled WGS sequence"/>
</dbReference>
<dbReference type="Pfam" id="PF04463">
    <property type="entry name" value="2-thiour_desulf"/>
    <property type="match status" value="1"/>
</dbReference>
<comment type="caution">
    <text evidence="1">The sequence shown here is derived from an EMBL/GenBank/DDBJ whole genome shotgun (WGS) entry which is preliminary data.</text>
</comment>
<gene>
    <name evidence="1" type="ORF">FHS16_000876</name>
</gene>